<dbReference type="PANTHER" id="PTHR34352:SF1">
    <property type="entry name" value="PROTEIN YHFA"/>
    <property type="match status" value="1"/>
</dbReference>
<dbReference type="Gene3D" id="3.30.300.20">
    <property type="match status" value="1"/>
</dbReference>
<dbReference type="PANTHER" id="PTHR34352">
    <property type="entry name" value="PROTEIN YHFA"/>
    <property type="match status" value="1"/>
</dbReference>
<evidence type="ECO:0000313" key="2">
    <source>
        <dbReference type="Proteomes" id="UP000287233"/>
    </source>
</evidence>
<dbReference type="EMBL" id="CP034928">
    <property type="protein sequence ID" value="QAA76265.1"/>
    <property type="molecule type" value="Genomic_DNA"/>
</dbReference>
<dbReference type="Proteomes" id="UP000287233">
    <property type="component" value="Chromosome"/>
</dbReference>
<dbReference type="InterPro" id="IPR003718">
    <property type="entry name" value="OsmC/Ohr_fam"/>
</dbReference>
<name>A0A410FT58_BIPS1</name>
<dbReference type="SUPFAM" id="SSF82784">
    <property type="entry name" value="OsmC-like"/>
    <property type="match status" value="1"/>
</dbReference>
<organism evidence="1 2">
    <name type="scientific">Bipolaricaulis sibiricus</name>
    <dbReference type="NCBI Taxonomy" id="2501609"/>
    <lineage>
        <taxon>Bacteria</taxon>
        <taxon>Candidatus Bipolaricaulota</taxon>
        <taxon>Candidatus Bipolaricaulia</taxon>
        <taxon>Candidatus Bipolaricaulales</taxon>
        <taxon>Candidatus Bipolaricaulaceae</taxon>
        <taxon>Candidatus Bipolaricaulis</taxon>
    </lineage>
</organism>
<dbReference type="InterPro" id="IPR015946">
    <property type="entry name" value="KH_dom-like_a/b"/>
</dbReference>
<protein>
    <submittedName>
        <fullName evidence="1">OsmC/Ohr family protein</fullName>
    </submittedName>
</protein>
<dbReference type="Pfam" id="PF02566">
    <property type="entry name" value="OsmC"/>
    <property type="match status" value="1"/>
</dbReference>
<proteinExistence type="predicted"/>
<accession>A0A410FT58</accession>
<dbReference type="Gene3D" id="2.20.25.10">
    <property type="match status" value="1"/>
</dbReference>
<dbReference type="AlphaFoldDB" id="A0A410FT58"/>
<gene>
    <name evidence="1" type="ORF">BIP78_0499</name>
</gene>
<evidence type="ECO:0000313" key="1">
    <source>
        <dbReference type="EMBL" id="QAA76265.1"/>
    </source>
</evidence>
<reference evidence="2" key="1">
    <citation type="submission" date="2018-12" db="EMBL/GenBank/DDBJ databases">
        <title>Complete genome sequence of an uncultured bacterium of the candidate phylum Bipolaricaulota.</title>
        <authorList>
            <person name="Kadnikov V.V."/>
            <person name="Mardanov A.V."/>
            <person name="Beletsky A.V."/>
            <person name="Frank Y.A."/>
            <person name="Karnachuk O.V."/>
            <person name="Ravin N.V."/>
        </authorList>
    </citation>
    <scope>NUCLEOTIDE SEQUENCE [LARGE SCALE GENOMIC DNA]</scope>
</reference>
<dbReference type="KEGG" id="bih:BIP78_0499"/>
<sequence>MEAKVTWKNGMRFVGVGPSGHPVAMDAGPEVGGQNTAPRPTELLLCALGGCTGMDVVSILQKMRTPARSLEIVITAERAPEHPKAFRTAKLLFRAEGVPEENLRKAAQLSHERYCSVGSSLSTAITIEVEARP</sequence>
<dbReference type="InterPro" id="IPR036102">
    <property type="entry name" value="OsmC/Ohrsf"/>
</dbReference>